<dbReference type="PANTHER" id="PTHR34322:SF2">
    <property type="entry name" value="TRANSPOSASE IS200-LIKE DOMAIN-CONTAINING PROTEIN"/>
    <property type="match status" value="1"/>
</dbReference>
<protein>
    <submittedName>
        <fullName evidence="2">Transposase</fullName>
    </submittedName>
</protein>
<dbReference type="InterPro" id="IPR002686">
    <property type="entry name" value="Transposase_17"/>
</dbReference>
<dbReference type="SMART" id="SM01321">
    <property type="entry name" value="Y1_Tnp"/>
    <property type="match status" value="1"/>
</dbReference>
<comment type="caution">
    <text evidence="2">The sequence shown here is derived from an EMBL/GenBank/DDBJ whole genome shotgun (WGS) entry which is preliminary data.</text>
</comment>
<dbReference type="Pfam" id="PF01797">
    <property type="entry name" value="Y1_Tnp"/>
    <property type="match status" value="1"/>
</dbReference>
<dbReference type="GO" id="GO:0006313">
    <property type="term" value="P:DNA transposition"/>
    <property type="evidence" value="ECO:0007669"/>
    <property type="project" value="InterPro"/>
</dbReference>
<dbReference type="InterPro" id="IPR036515">
    <property type="entry name" value="Transposase_17_sf"/>
</dbReference>
<sequence>MPRIARIVAPGHPYHITQRGNYRQAVFRNDEDRSRYLSWVNEYSRKFHLSIWAYCLMDNHVHFIVQPQEEASLAKVFSVAHMRYAQYFNKERKASGHLWQGRFYSCLLDEPYLMAAMRYVERNPVRARMVNRPWQWKWSSAAAHIGGTSEMVDVIEIKESVGVSMESWREHIDLDDNAPDVETIRRHTMTGRPLGRDGFIGELSRKLGRVISVSHRGRPRKGLTK</sequence>
<dbReference type="EMBL" id="NVQC01000028">
    <property type="protein sequence ID" value="PTL35238.1"/>
    <property type="molecule type" value="Genomic_DNA"/>
</dbReference>
<dbReference type="Gene3D" id="3.30.70.1290">
    <property type="entry name" value="Transposase IS200-like"/>
    <property type="match status" value="1"/>
</dbReference>
<dbReference type="AlphaFoldDB" id="A0A2T4TVX8"/>
<reference evidence="2 3" key="1">
    <citation type="submission" date="2017-09" db="EMBL/GenBank/DDBJ databases">
        <title>Bloom of a denitrifying methanotroph, Candidatus Methylomirabilis limnetica, in a deep stratified lake.</title>
        <authorList>
            <person name="Graf J.S."/>
            <person name="Marchant H.K."/>
            <person name="Tienken D."/>
            <person name="Hach P.F."/>
            <person name="Brand A."/>
            <person name="Schubert C.J."/>
            <person name="Kuypers M.M."/>
            <person name="Milucka J."/>
        </authorList>
    </citation>
    <scope>NUCLEOTIDE SEQUENCE [LARGE SCALE GENOMIC DNA]</scope>
    <source>
        <strain evidence="2 3">Zug</strain>
    </source>
</reference>
<dbReference type="GO" id="GO:0004803">
    <property type="term" value="F:transposase activity"/>
    <property type="evidence" value="ECO:0007669"/>
    <property type="project" value="InterPro"/>
</dbReference>
<accession>A0A2T4TVX8</accession>
<dbReference type="SUPFAM" id="SSF143422">
    <property type="entry name" value="Transposase IS200-like"/>
    <property type="match status" value="1"/>
</dbReference>
<evidence type="ECO:0000313" key="2">
    <source>
        <dbReference type="EMBL" id="PTL35238.1"/>
    </source>
</evidence>
<gene>
    <name evidence="2" type="ORF">CLG94_11095</name>
</gene>
<keyword evidence="3" id="KW-1185">Reference proteome</keyword>
<dbReference type="OrthoDB" id="9814067at2"/>
<dbReference type="PANTHER" id="PTHR34322">
    <property type="entry name" value="TRANSPOSASE, Y1_TNP DOMAIN-CONTAINING"/>
    <property type="match status" value="1"/>
</dbReference>
<dbReference type="RefSeq" id="WP_107563546.1">
    <property type="nucleotide sequence ID" value="NZ_NVQC01000028.1"/>
</dbReference>
<dbReference type="GO" id="GO:0003677">
    <property type="term" value="F:DNA binding"/>
    <property type="evidence" value="ECO:0007669"/>
    <property type="project" value="InterPro"/>
</dbReference>
<name>A0A2T4TVX8_9BACT</name>
<dbReference type="Proteomes" id="UP000241436">
    <property type="component" value="Unassembled WGS sequence"/>
</dbReference>
<evidence type="ECO:0000259" key="1">
    <source>
        <dbReference type="SMART" id="SM01321"/>
    </source>
</evidence>
<reference evidence="3" key="2">
    <citation type="journal article" date="2018" name="Environ. Microbiol.">
        <title>Bloom of a denitrifying methanotroph, 'Candidatus Methylomirabilis limnetica', in a deep stratified lake.</title>
        <authorList>
            <person name="Graf J.S."/>
            <person name="Mayr M.J."/>
            <person name="Marchant H.K."/>
            <person name="Tienken D."/>
            <person name="Hach P.F."/>
            <person name="Brand A."/>
            <person name="Schubert C.J."/>
            <person name="Kuypers M.M."/>
            <person name="Milucka J."/>
        </authorList>
    </citation>
    <scope>NUCLEOTIDE SEQUENCE [LARGE SCALE GENOMIC DNA]</scope>
    <source>
        <strain evidence="3">Zug</strain>
    </source>
</reference>
<evidence type="ECO:0000313" key="3">
    <source>
        <dbReference type="Proteomes" id="UP000241436"/>
    </source>
</evidence>
<proteinExistence type="predicted"/>
<organism evidence="2 3">
    <name type="scientific">Candidatus Methylomirabilis limnetica</name>
    <dbReference type="NCBI Taxonomy" id="2033718"/>
    <lineage>
        <taxon>Bacteria</taxon>
        <taxon>Candidatus Methylomirabilota</taxon>
        <taxon>Candidatus Methylomirabilia</taxon>
        <taxon>Candidatus Methylomirabilales</taxon>
        <taxon>Candidatus Methylomirabilaceae</taxon>
        <taxon>Candidatus Methylomirabilis</taxon>
    </lineage>
</organism>
<feature type="domain" description="Transposase IS200-like" evidence="1">
    <location>
        <begin position="9"/>
        <end position="123"/>
    </location>
</feature>